<accession>A0ABN7RJW3</accession>
<reference evidence="4 5" key="1">
    <citation type="submission" date="2021-04" db="EMBL/GenBank/DDBJ databases">
        <authorList>
            <person name="Rodrigo-Torres L."/>
            <person name="Arahal R. D."/>
            <person name="Lucena T."/>
        </authorList>
    </citation>
    <scope>NUCLEOTIDE SEQUENCE [LARGE SCALE GENOMIC DNA]</scope>
    <source>
        <strain evidence="4 5">CECT 9623</strain>
    </source>
</reference>
<dbReference type="InterPro" id="IPR050832">
    <property type="entry name" value="Bact_Acetyltransf"/>
</dbReference>
<dbReference type="NCBIfam" id="NF040501">
    <property type="entry name" value="resist_ArsN2"/>
    <property type="match status" value="1"/>
</dbReference>
<dbReference type="InterPro" id="IPR016181">
    <property type="entry name" value="Acyl_CoA_acyltransferase"/>
</dbReference>
<dbReference type="CDD" id="cd04301">
    <property type="entry name" value="NAT_SF"/>
    <property type="match status" value="1"/>
</dbReference>
<dbReference type="InterPro" id="IPR000182">
    <property type="entry name" value="GNAT_dom"/>
</dbReference>
<evidence type="ECO:0000256" key="1">
    <source>
        <dbReference type="ARBA" id="ARBA00022679"/>
    </source>
</evidence>
<dbReference type="Proteomes" id="UP000679725">
    <property type="component" value="Unassembled WGS sequence"/>
</dbReference>
<proteinExistence type="predicted"/>
<protein>
    <recommendedName>
        <fullName evidence="3">N-acetyltransferase domain-containing protein</fullName>
    </recommendedName>
</protein>
<organism evidence="4 5">
    <name type="scientific">Dyadobacter linearis</name>
    <dbReference type="NCBI Taxonomy" id="2823330"/>
    <lineage>
        <taxon>Bacteria</taxon>
        <taxon>Pseudomonadati</taxon>
        <taxon>Bacteroidota</taxon>
        <taxon>Cytophagia</taxon>
        <taxon>Cytophagales</taxon>
        <taxon>Spirosomataceae</taxon>
        <taxon>Dyadobacter</taxon>
    </lineage>
</organism>
<dbReference type="Pfam" id="PF00583">
    <property type="entry name" value="Acetyltransf_1"/>
    <property type="match status" value="1"/>
</dbReference>
<comment type="caution">
    <text evidence="4">The sequence shown here is derived from an EMBL/GenBank/DDBJ whole genome shotgun (WGS) entry which is preliminary data.</text>
</comment>
<evidence type="ECO:0000256" key="2">
    <source>
        <dbReference type="ARBA" id="ARBA00023315"/>
    </source>
</evidence>
<evidence type="ECO:0000313" key="4">
    <source>
        <dbReference type="EMBL" id="CAG5074527.1"/>
    </source>
</evidence>
<dbReference type="PROSITE" id="PS51186">
    <property type="entry name" value="GNAT"/>
    <property type="match status" value="1"/>
</dbReference>
<keyword evidence="2" id="KW-0012">Acyltransferase</keyword>
<gene>
    <name evidence="4" type="ORF">DYBT9623_05214</name>
</gene>
<dbReference type="SUPFAM" id="SSF55729">
    <property type="entry name" value="Acyl-CoA N-acyltransferases (Nat)"/>
    <property type="match status" value="1"/>
</dbReference>
<sequence length="167" mass="18135">MEAAASLVLDAANQTINMMTLQIENARPEEKDLVVSLLNKADLLTEDLPEGLPTFLLAKEGDELVGVAGLEQFGSVGLLRSVAVSPAHQGQGIAGRMVEQLLASADEQNLQAVYLITTTADHYFNRYGFTAVDRQQVPEAIQRTRQFSGLCPSSAVVMKRNIKYQTA</sequence>
<dbReference type="PANTHER" id="PTHR43877">
    <property type="entry name" value="AMINOALKYLPHOSPHONATE N-ACETYLTRANSFERASE-RELATED-RELATED"/>
    <property type="match status" value="1"/>
</dbReference>
<feature type="domain" description="N-acetyltransferase" evidence="3">
    <location>
        <begin position="21"/>
        <end position="163"/>
    </location>
</feature>
<keyword evidence="5" id="KW-1185">Reference proteome</keyword>
<dbReference type="Gene3D" id="3.40.630.30">
    <property type="match status" value="1"/>
</dbReference>
<name>A0ABN7RJW3_9BACT</name>
<evidence type="ECO:0000313" key="5">
    <source>
        <dbReference type="Proteomes" id="UP000679725"/>
    </source>
</evidence>
<keyword evidence="1" id="KW-0808">Transferase</keyword>
<dbReference type="EMBL" id="CAJRAU010000011">
    <property type="protein sequence ID" value="CAG5074527.1"/>
    <property type="molecule type" value="Genomic_DNA"/>
</dbReference>
<evidence type="ECO:0000259" key="3">
    <source>
        <dbReference type="PROSITE" id="PS51186"/>
    </source>
</evidence>